<dbReference type="SUPFAM" id="SSF53822">
    <property type="entry name" value="Periplasmic binding protein-like I"/>
    <property type="match status" value="1"/>
</dbReference>
<protein>
    <submittedName>
        <fullName evidence="6">TMAO reductase system periplasmic protein TorT</fullName>
    </submittedName>
</protein>
<evidence type="ECO:0000256" key="1">
    <source>
        <dbReference type="ARBA" id="ARBA00004196"/>
    </source>
</evidence>
<dbReference type="NCBIfam" id="NF008185">
    <property type="entry name" value="PRK10936.1"/>
    <property type="match status" value="1"/>
</dbReference>
<feature type="chain" id="PRO_5031513828" evidence="4">
    <location>
        <begin position="30"/>
        <end position="368"/>
    </location>
</feature>
<sequence length="368" mass="39338">MASSYRCRAARALGTLALAALLAAASASAADPTAAWPIERWAGDQRAATAADAPAPAMARIAASRPWQVCAVYPHLKDSYWLAVNYGMVEEARALGVGLRVLESGGYAGLARQREHVAGCLADERVDALLVGTVSLAGLDDLLAPARTRKPVLALVNDIDADVVRGKVGVPWYQLGAKIGGWLAARHPAGSAPVDIAWFPGLEDAGWVDFIDRGFRDAIADSAVRIASVRWGDTGRSIQRRLVEEVLDVHPRLDYLVGNAPMAEAAIAELRRRGREAEVGIVSSYLTPGVHSGLLRGRILVSVTDFPVLQGRMAMRQALRALEGLAIEPNVGPAVELVDAARLERFPVDWMLPPAGFVPVYEVTPTRP</sequence>
<evidence type="ECO:0000256" key="4">
    <source>
        <dbReference type="SAM" id="SignalP"/>
    </source>
</evidence>
<dbReference type="InterPro" id="IPR028082">
    <property type="entry name" value="Peripla_BP_I"/>
</dbReference>
<dbReference type="CDD" id="cd06306">
    <property type="entry name" value="PBP1_TorT-like"/>
    <property type="match status" value="1"/>
</dbReference>
<name>A0A7X7LY04_9RHOO</name>
<evidence type="ECO:0000256" key="3">
    <source>
        <dbReference type="ARBA" id="ARBA00022729"/>
    </source>
</evidence>
<dbReference type="Proteomes" id="UP000536534">
    <property type="component" value="Unassembled WGS sequence"/>
</dbReference>
<gene>
    <name evidence="6" type="primary">torT</name>
    <name evidence="6" type="ORF">GX576_13930</name>
</gene>
<dbReference type="NCBIfam" id="TIGR02955">
    <property type="entry name" value="TMAO_TorT"/>
    <property type="match status" value="1"/>
</dbReference>
<accession>A0A7X7LY04</accession>
<evidence type="ECO:0000313" key="6">
    <source>
        <dbReference type="EMBL" id="NLF55470.1"/>
    </source>
</evidence>
<proteinExistence type="inferred from homology"/>
<dbReference type="EMBL" id="JAAYYV010000391">
    <property type="protein sequence ID" value="NLF55470.1"/>
    <property type="molecule type" value="Genomic_DNA"/>
</dbReference>
<dbReference type="InterPro" id="IPR001761">
    <property type="entry name" value="Peripla_BP/Lac1_sug-bd_dom"/>
</dbReference>
<comment type="caution">
    <text evidence="6">The sequence shown here is derived from an EMBL/GenBank/DDBJ whole genome shotgun (WGS) entry which is preliminary data.</text>
</comment>
<reference evidence="6 7" key="1">
    <citation type="journal article" date="2020" name="Biotechnol. Biofuels">
        <title>New insights from the biogas microbiome by comprehensive genome-resolved metagenomics of nearly 1600 species originating from multiple anaerobic digesters.</title>
        <authorList>
            <person name="Campanaro S."/>
            <person name="Treu L."/>
            <person name="Rodriguez-R L.M."/>
            <person name="Kovalovszki A."/>
            <person name="Ziels R.M."/>
            <person name="Maus I."/>
            <person name="Zhu X."/>
            <person name="Kougias P.G."/>
            <person name="Basile A."/>
            <person name="Luo G."/>
            <person name="Schluter A."/>
            <person name="Konstantinidis K.T."/>
            <person name="Angelidaki I."/>
        </authorList>
    </citation>
    <scope>NUCLEOTIDE SEQUENCE [LARGE SCALE GENOMIC DNA]</scope>
    <source>
        <strain evidence="6">AS06rmzACSIP_256</strain>
    </source>
</reference>
<dbReference type="GO" id="GO:0030313">
    <property type="term" value="C:cell envelope"/>
    <property type="evidence" value="ECO:0007669"/>
    <property type="project" value="UniProtKB-SubCell"/>
</dbReference>
<feature type="signal peptide" evidence="4">
    <location>
        <begin position="1"/>
        <end position="29"/>
    </location>
</feature>
<comment type="subcellular location">
    <subcellularLocation>
        <location evidence="1">Cell envelope</location>
    </subcellularLocation>
</comment>
<dbReference type="PANTHER" id="PTHR46847">
    <property type="entry name" value="D-ALLOSE-BINDING PERIPLASMIC PROTEIN-RELATED"/>
    <property type="match status" value="1"/>
</dbReference>
<evidence type="ECO:0000313" key="7">
    <source>
        <dbReference type="Proteomes" id="UP000536534"/>
    </source>
</evidence>
<evidence type="ECO:0000259" key="5">
    <source>
        <dbReference type="Pfam" id="PF00532"/>
    </source>
</evidence>
<evidence type="ECO:0000256" key="2">
    <source>
        <dbReference type="ARBA" id="ARBA00007639"/>
    </source>
</evidence>
<dbReference type="AlphaFoldDB" id="A0A7X7LY04"/>
<organism evidence="6 7">
    <name type="scientific">Thauera phenolivorans</name>
    <dbReference type="NCBI Taxonomy" id="1792543"/>
    <lineage>
        <taxon>Bacteria</taxon>
        <taxon>Pseudomonadati</taxon>
        <taxon>Pseudomonadota</taxon>
        <taxon>Betaproteobacteria</taxon>
        <taxon>Rhodocyclales</taxon>
        <taxon>Zoogloeaceae</taxon>
        <taxon>Thauera</taxon>
    </lineage>
</organism>
<feature type="domain" description="Periplasmic binding protein/LacI sugar binding" evidence="5">
    <location>
        <begin position="67"/>
        <end position="332"/>
    </location>
</feature>
<comment type="similarity">
    <text evidence="2">Belongs to the bacterial solute-binding protein 2 family.</text>
</comment>
<keyword evidence="3 4" id="KW-0732">Signal</keyword>
<dbReference type="PANTHER" id="PTHR46847:SF1">
    <property type="entry name" value="D-ALLOSE-BINDING PERIPLASMIC PROTEIN-RELATED"/>
    <property type="match status" value="1"/>
</dbReference>
<dbReference type="Gene3D" id="3.40.50.2300">
    <property type="match status" value="2"/>
</dbReference>
<dbReference type="Pfam" id="PF00532">
    <property type="entry name" value="Peripla_BP_1"/>
    <property type="match status" value="1"/>
</dbReference>
<dbReference type="InterPro" id="IPR014301">
    <property type="entry name" value="TMAO_TorT"/>
</dbReference>